<evidence type="ECO:0000256" key="5">
    <source>
        <dbReference type="HAMAP-Rule" id="MF_00265"/>
    </source>
</evidence>
<dbReference type="InterPro" id="IPR029060">
    <property type="entry name" value="PIN-like_dom_sf"/>
</dbReference>
<organism evidence="7 8">
    <name type="scientific">Salinarimonas ramus</name>
    <dbReference type="NCBI Taxonomy" id="690164"/>
    <lineage>
        <taxon>Bacteria</taxon>
        <taxon>Pseudomonadati</taxon>
        <taxon>Pseudomonadota</taxon>
        <taxon>Alphaproteobacteria</taxon>
        <taxon>Hyphomicrobiales</taxon>
        <taxon>Salinarimonadaceae</taxon>
        <taxon>Salinarimonas</taxon>
    </lineage>
</organism>
<evidence type="ECO:0000256" key="4">
    <source>
        <dbReference type="ARBA" id="ARBA00022801"/>
    </source>
</evidence>
<comment type="caution">
    <text evidence="7">The sequence shown here is derived from an EMBL/GenBank/DDBJ whole genome shotgun (WGS) entry which is preliminary data.</text>
</comment>
<keyword evidence="5" id="KW-0460">Magnesium</keyword>
<dbReference type="GO" id="GO:0000287">
    <property type="term" value="F:magnesium ion binding"/>
    <property type="evidence" value="ECO:0007669"/>
    <property type="project" value="UniProtKB-UniRule"/>
</dbReference>
<comment type="similarity">
    <text evidence="5">Belongs to the PINc/VapC protein family.</text>
</comment>
<keyword evidence="3 5" id="KW-0479">Metal-binding</keyword>
<comment type="cofactor">
    <cofactor evidence="5">
        <name>Mg(2+)</name>
        <dbReference type="ChEBI" id="CHEBI:18420"/>
    </cofactor>
</comment>
<keyword evidence="1 5" id="KW-1277">Toxin-antitoxin system</keyword>
<gene>
    <name evidence="7" type="primary">vapC32</name>
    <name evidence="5" type="synonym">vapC</name>
    <name evidence="7" type="ORF">GCM10011322_15980</name>
</gene>
<dbReference type="Proteomes" id="UP000600449">
    <property type="component" value="Unassembled WGS sequence"/>
</dbReference>
<keyword evidence="5" id="KW-0800">Toxin</keyword>
<evidence type="ECO:0000256" key="3">
    <source>
        <dbReference type="ARBA" id="ARBA00022723"/>
    </source>
</evidence>
<dbReference type="AlphaFoldDB" id="A0A917Q5S5"/>
<evidence type="ECO:0000256" key="2">
    <source>
        <dbReference type="ARBA" id="ARBA00022722"/>
    </source>
</evidence>
<dbReference type="GO" id="GO:0004540">
    <property type="term" value="F:RNA nuclease activity"/>
    <property type="evidence" value="ECO:0007669"/>
    <property type="project" value="InterPro"/>
</dbReference>
<dbReference type="GO" id="GO:0090729">
    <property type="term" value="F:toxin activity"/>
    <property type="evidence" value="ECO:0007669"/>
    <property type="project" value="UniProtKB-KW"/>
</dbReference>
<feature type="binding site" evidence="5">
    <location>
        <position position="86"/>
    </location>
    <ligand>
        <name>Mg(2+)</name>
        <dbReference type="ChEBI" id="CHEBI:18420"/>
    </ligand>
</feature>
<reference evidence="7 8" key="1">
    <citation type="journal article" date="2014" name="Int. J. Syst. Evol. Microbiol.">
        <title>Complete genome sequence of Corynebacterium casei LMG S-19264T (=DSM 44701T), isolated from a smear-ripened cheese.</title>
        <authorList>
            <consortium name="US DOE Joint Genome Institute (JGI-PGF)"/>
            <person name="Walter F."/>
            <person name="Albersmeier A."/>
            <person name="Kalinowski J."/>
            <person name="Ruckert C."/>
        </authorList>
    </citation>
    <scope>NUCLEOTIDE SEQUENCE [LARGE SCALE GENOMIC DNA]</scope>
    <source>
        <strain evidence="7 8">CGMCC 1.9161</strain>
    </source>
</reference>
<evidence type="ECO:0000313" key="7">
    <source>
        <dbReference type="EMBL" id="GGK30229.1"/>
    </source>
</evidence>
<evidence type="ECO:0000259" key="6">
    <source>
        <dbReference type="Pfam" id="PF01850"/>
    </source>
</evidence>
<keyword evidence="4 5" id="KW-0378">Hydrolase</keyword>
<dbReference type="Gene3D" id="3.40.50.1010">
    <property type="entry name" value="5'-nuclease"/>
    <property type="match status" value="1"/>
</dbReference>
<dbReference type="HAMAP" id="MF_00265">
    <property type="entry name" value="VapC_Nob1"/>
    <property type="match status" value="1"/>
</dbReference>
<accession>A0A917Q5S5</accession>
<sequence length="122" mass="13568">MICADTSVWVDHFRAGDERLMALLAEERIGMHPFVIAELMLGSLRNRHAVREMLEDLPELIVAGDTEIIPFIERSRLFGRGIGFVDAHLLAGVCLTPGAKLWTRDKRLARAASDLNVAAPFD</sequence>
<dbReference type="RefSeq" id="WP_188911451.1">
    <property type="nucleotide sequence ID" value="NZ_BMMF01000004.1"/>
</dbReference>
<comment type="function">
    <text evidence="5">Toxic component of a toxin-antitoxin (TA) system. An RNase.</text>
</comment>
<name>A0A917Q5S5_9HYPH</name>
<protein>
    <recommendedName>
        <fullName evidence="5">Ribonuclease VapC</fullName>
        <shortName evidence="5">RNase VapC</shortName>
        <ecNumber evidence="5">3.1.-.-</ecNumber>
    </recommendedName>
    <alternativeName>
        <fullName evidence="5">Toxin VapC</fullName>
    </alternativeName>
</protein>
<dbReference type="SUPFAM" id="SSF88723">
    <property type="entry name" value="PIN domain-like"/>
    <property type="match status" value="1"/>
</dbReference>
<feature type="domain" description="PIN" evidence="6">
    <location>
        <begin position="2"/>
        <end position="112"/>
    </location>
</feature>
<dbReference type="EC" id="3.1.-.-" evidence="5"/>
<evidence type="ECO:0000313" key="8">
    <source>
        <dbReference type="Proteomes" id="UP000600449"/>
    </source>
</evidence>
<dbReference type="GO" id="GO:0016787">
    <property type="term" value="F:hydrolase activity"/>
    <property type="evidence" value="ECO:0007669"/>
    <property type="project" value="UniProtKB-KW"/>
</dbReference>
<keyword evidence="2 5" id="KW-0540">Nuclease</keyword>
<dbReference type="EMBL" id="BMMF01000004">
    <property type="protein sequence ID" value="GGK30229.1"/>
    <property type="molecule type" value="Genomic_DNA"/>
</dbReference>
<dbReference type="InterPro" id="IPR002716">
    <property type="entry name" value="PIN_dom"/>
</dbReference>
<dbReference type="Pfam" id="PF01850">
    <property type="entry name" value="PIN"/>
    <property type="match status" value="1"/>
</dbReference>
<keyword evidence="8" id="KW-1185">Reference proteome</keyword>
<proteinExistence type="inferred from homology"/>
<evidence type="ECO:0000256" key="1">
    <source>
        <dbReference type="ARBA" id="ARBA00022649"/>
    </source>
</evidence>
<feature type="binding site" evidence="5">
    <location>
        <position position="5"/>
    </location>
    <ligand>
        <name>Mg(2+)</name>
        <dbReference type="ChEBI" id="CHEBI:18420"/>
    </ligand>
</feature>
<dbReference type="InterPro" id="IPR022907">
    <property type="entry name" value="VapC_family"/>
</dbReference>